<keyword evidence="1" id="KW-1185">Reference proteome</keyword>
<evidence type="ECO:0000313" key="1">
    <source>
        <dbReference type="Proteomes" id="UP000694850"/>
    </source>
</evidence>
<protein>
    <submittedName>
        <fullName evidence="2">Uncharacterized protein CXorf49 homolog</fullName>
    </submittedName>
</protein>
<dbReference type="Proteomes" id="UP000694850">
    <property type="component" value="Unplaced"/>
</dbReference>
<name>A0AC54Z8T3_ORYAF</name>
<dbReference type="RefSeq" id="XP_042639385.1">
    <property type="nucleotide sequence ID" value="XM_042783451.1"/>
</dbReference>
<sequence>MSSPDKVSVWGAGISPEGEQRGGIRRASPRGLRGARRGLNLRALCSGEGEGGLRVLMGFEAERVVRRAGGAMLRGRETRPGSSTGDRKNVLDYVSHLEEAEDFAAIARTVTDRDAWRVSRNPSPETCDAQPWTEDLAELHSDSESLSDEVTEMQMMRVSIYRKAASQAQPRCPEDAGDAPRRSNPHIREDLLHVPGSFLGASTRGFPSATERQPVGEELESSSLKKMPGVVWGKRGGRPTYSGVAATASGGLPRATPRGKVPQEKKSLGCVSQVVLGTKPPALPSWGQRVSGGLPDPSTLPPISGIPLLGKAKRDSSVPLGPWQPKHNTGKKPVSSRTRELEPVVEENDPNRDPVPKGQLLSSRPALSCLSVYRGEGSSGEPSTRAPQVPGNSQPLALNQGAVRPREPAPSDDQGAPASPARQERQPQTPGEQGCPQCVLLQREIDSLKSEVARLKDELAALQSLRDKFQAL</sequence>
<organism evidence="1 2">
    <name type="scientific">Orycteropus afer afer</name>
    <dbReference type="NCBI Taxonomy" id="1230840"/>
    <lineage>
        <taxon>Eukaryota</taxon>
        <taxon>Metazoa</taxon>
        <taxon>Chordata</taxon>
        <taxon>Craniata</taxon>
        <taxon>Vertebrata</taxon>
        <taxon>Euteleostomi</taxon>
        <taxon>Mammalia</taxon>
        <taxon>Eutheria</taxon>
        <taxon>Afrotheria</taxon>
        <taxon>Tubulidentata</taxon>
        <taxon>Orycteropodidae</taxon>
        <taxon>Orycteropus</taxon>
    </lineage>
</organism>
<proteinExistence type="predicted"/>
<gene>
    <name evidence="2" type="primary">LOC103213044</name>
</gene>
<accession>A0AC54Z8T3</accession>
<evidence type="ECO:0000313" key="2">
    <source>
        <dbReference type="RefSeq" id="XP_042639385.1"/>
    </source>
</evidence>
<reference evidence="2" key="1">
    <citation type="submission" date="2025-08" db="UniProtKB">
        <authorList>
            <consortium name="RefSeq"/>
        </authorList>
    </citation>
    <scope>IDENTIFICATION</scope>
</reference>